<comment type="caution">
    <text evidence="5">The sequence shown here is derived from an EMBL/GenBank/DDBJ whole genome shotgun (WGS) entry which is preliminary data.</text>
</comment>
<dbReference type="Proteomes" id="UP000641588">
    <property type="component" value="Unassembled WGS sequence"/>
</dbReference>
<dbReference type="InterPro" id="IPR003593">
    <property type="entry name" value="AAA+_ATPase"/>
</dbReference>
<dbReference type="PROSITE" id="PS00211">
    <property type="entry name" value="ABC_TRANSPORTER_1"/>
    <property type="match status" value="1"/>
</dbReference>
<proteinExistence type="predicted"/>
<keyword evidence="6" id="KW-1185">Reference proteome</keyword>
<evidence type="ECO:0000256" key="1">
    <source>
        <dbReference type="ARBA" id="ARBA00022448"/>
    </source>
</evidence>
<dbReference type="GO" id="GO:0140359">
    <property type="term" value="F:ABC-type transporter activity"/>
    <property type="evidence" value="ECO:0007669"/>
    <property type="project" value="UniProtKB-ARBA"/>
</dbReference>
<dbReference type="Pfam" id="PF08402">
    <property type="entry name" value="TOBE_2"/>
    <property type="match status" value="1"/>
</dbReference>
<dbReference type="EMBL" id="WHOD01000105">
    <property type="protein sequence ID" value="NOU97031.1"/>
    <property type="molecule type" value="Genomic_DNA"/>
</dbReference>
<keyword evidence="1" id="KW-0813">Transport</keyword>
<feature type="domain" description="ABC transporter" evidence="4">
    <location>
        <begin position="1"/>
        <end position="224"/>
    </location>
</feature>
<dbReference type="PANTHER" id="PTHR43875:SF1">
    <property type="entry name" value="OSMOPROTECTIVE COMPOUNDS UPTAKE ATP-BINDING PROTEIN GGTA"/>
    <property type="match status" value="1"/>
</dbReference>
<dbReference type="SMART" id="SM00382">
    <property type="entry name" value="AAA"/>
    <property type="match status" value="1"/>
</dbReference>
<keyword evidence="3 5" id="KW-0067">ATP-binding</keyword>
<reference evidence="5" key="1">
    <citation type="submission" date="2019-10" db="EMBL/GenBank/DDBJ databases">
        <title>Description of Paenibacillus glebae sp. nov.</title>
        <authorList>
            <person name="Carlier A."/>
            <person name="Qi S."/>
        </authorList>
    </citation>
    <scope>NUCLEOTIDE SEQUENCE</scope>
    <source>
        <strain evidence="5">LMG 31456</strain>
    </source>
</reference>
<dbReference type="PROSITE" id="PS50893">
    <property type="entry name" value="ABC_TRANSPORTER_2"/>
    <property type="match status" value="1"/>
</dbReference>
<dbReference type="InterPro" id="IPR027417">
    <property type="entry name" value="P-loop_NTPase"/>
</dbReference>
<evidence type="ECO:0000313" key="6">
    <source>
        <dbReference type="Proteomes" id="UP000641588"/>
    </source>
</evidence>
<dbReference type="PANTHER" id="PTHR43875">
    <property type="entry name" value="MALTODEXTRIN IMPORT ATP-BINDING PROTEIN MSMX"/>
    <property type="match status" value="1"/>
</dbReference>
<dbReference type="SUPFAM" id="SSF50331">
    <property type="entry name" value="MOP-like"/>
    <property type="match status" value="1"/>
</dbReference>
<dbReference type="InterPro" id="IPR017871">
    <property type="entry name" value="ABC_transporter-like_CS"/>
</dbReference>
<dbReference type="Gene3D" id="3.40.50.300">
    <property type="entry name" value="P-loop containing nucleotide triphosphate hydrolases"/>
    <property type="match status" value="1"/>
</dbReference>
<dbReference type="Pfam" id="PF00005">
    <property type="entry name" value="ABC_tran"/>
    <property type="match status" value="1"/>
</dbReference>
<dbReference type="InterPro" id="IPR008995">
    <property type="entry name" value="Mo/tungstate-bd_C_term_dom"/>
</dbReference>
<dbReference type="InterPro" id="IPR013611">
    <property type="entry name" value="Transp-assoc_OB_typ2"/>
</dbReference>
<dbReference type="Gene3D" id="2.40.50.100">
    <property type="match status" value="1"/>
</dbReference>
<evidence type="ECO:0000259" key="4">
    <source>
        <dbReference type="PROSITE" id="PS50893"/>
    </source>
</evidence>
<gene>
    <name evidence="5" type="ORF">GC093_27965</name>
</gene>
<keyword evidence="2" id="KW-0547">Nucleotide-binding</keyword>
<evidence type="ECO:0000313" key="5">
    <source>
        <dbReference type="EMBL" id="NOU97031.1"/>
    </source>
</evidence>
<dbReference type="FunFam" id="3.40.50.300:FF:000042">
    <property type="entry name" value="Maltose/maltodextrin ABC transporter, ATP-binding protein"/>
    <property type="match status" value="1"/>
</dbReference>
<dbReference type="GO" id="GO:0016887">
    <property type="term" value="F:ATP hydrolysis activity"/>
    <property type="evidence" value="ECO:0007669"/>
    <property type="project" value="InterPro"/>
</dbReference>
<evidence type="ECO:0000256" key="2">
    <source>
        <dbReference type="ARBA" id="ARBA00022741"/>
    </source>
</evidence>
<dbReference type="InterPro" id="IPR012340">
    <property type="entry name" value="NA-bd_OB-fold"/>
</dbReference>
<dbReference type="InterPro" id="IPR003439">
    <property type="entry name" value="ABC_transporter-like_ATP-bd"/>
</dbReference>
<organism evidence="5 6">
    <name type="scientific">Paenibacillus foliorum</name>
    <dbReference type="NCBI Taxonomy" id="2654974"/>
    <lineage>
        <taxon>Bacteria</taxon>
        <taxon>Bacillati</taxon>
        <taxon>Bacillota</taxon>
        <taxon>Bacilli</taxon>
        <taxon>Bacillales</taxon>
        <taxon>Paenibacillaceae</taxon>
        <taxon>Paenibacillus</taxon>
    </lineage>
</organism>
<dbReference type="InterPro" id="IPR047641">
    <property type="entry name" value="ABC_transpr_MalK/UgpC-like"/>
</dbReference>
<dbReference type="AlphaFoldDB" id="A0A972GUF0"/>
<name>A0A972GUF0_9BACL</name>
<sequence length="352" mass="39795">MRLGNELAVNRLTATIPNGELVTLLGPSGCGKSTTLFLLAGLYKPTEGAVWFDGRNMNQTEPEKREIGMVFQNYSLYPHMTVLENISFPLKMQQLSKKDRLQQVQEISELLHIDHLLDRKPGLLSGGQQQRVAIARALVKRPKLLLLDEPLSNLDARLRIELREEIRLIQQELRITTVLVTHDQEEAMSVSDRVLLLKDGQLQQYCAPQHLYKYPQHRFVAEFIGSPPINLMLVEWDAVALQLNFPNVSDIPLLPNGWSPLPFRTGAFWMGVRAENWLLGAPKEDVWSGVVISVETMGRDTLVKVRFADSIVRAFVPAESSVQSGQRVSLEVQPKHVHWFDLHTGERMGAVT</sequence>
<dbReference type="GO" id="GO:0055052">
    <property type="term" value="C:ATP-binding cassette (ABC) transporter complex, substrate-binding subunit-containing"/>
    <property type="evidence" value="ECO:0007669"/>
    <property type="project" value="TreeGrafter"/>
</dbReference>
<dbReference type="SUPFAM" id="SSF52540">
    <property type="entry name" value="P-loop containing nucleoside triphosphate hydrolases"/>
    <property type="match status" value="1"/>
</dbReference>
<accession>A0A972GUF0</accession>
<dbReference type="GO" id="GO:0005524">
    <property type="term" value="F:ATP binding"/>
    <property type="evidence" value="ECO:0007669"/>
    <property type="project" value="UniProtKB-KW"/>
</dbReference>
<protein>
    <submittedName>
        <fullName evidence="5">ATP-binding cassette domain-containing protein</fullName>
    </submittedName>
</protein>
<dbReference type="Gene3D" id="2.40.50.140">
    <property type="entry name" value="Nucleic acid-binding proteins"/>
    <property type="match status" value="1"/>
</dbReference>
<evidence type="ECO:0000256" key="3">
    <source>
        <dbReference type="ARBA" id="ARBA00022840"/>
    </source>
</evidence>